<comment type="catalytic activity">
    <reaction evidence="1">
        <text>ATP + protein L-histidine = ADP + protein N-phospho-L-histidine.</text>
        <dbReference type="EC" id="2.7.13.3"/>
    </reaction>
</comment>
<evidence type="ECO:0000256" key="8">
    <source>
        <dbReference type="ARBA" id="ARBA00022777"/>
    </source>
</evidence>
<comment type="subcellular location">
    <subcellularLocation>
        <location evidence="2">Cell membrane</location>
        <topology evidence="2">Multi-pass membrane protein</topology>
    </subcellularLocation>
</comment>
<evidence type="ECO:0000256" key="1">
    <source>
        <dbReference type="ARBA" id="ARBA00000085"/>
    </source>
</evidence>
<keyword evidence="9" id="KW-0067">ATP-binding</keyword>
<dbReference type="InterPro" id="IPR003594">
    <property type="entry name" value="HATPase_dom"/>
</dbReference>
<dbReference type="RefSeq" id="WP_193806029.1">
    <property type="nucleotide sequence ID" value="NZ_CP087714.1"/>
</dbReference>
<dbReference type="SMART" id="SM00387">
    <property type="entry name" value="HATPase_c"/>
    <property type="match status" value="1"/>
</dbReference>
<evidence type="ECO:0000256" key="2">
    <source>
        <dbReference type="ARBA" id="ARBA00004651"/>
    </source>
</evidence>
<dbReference type="Gene3D" id="6.10.340.10">
    <property type="match status" value="1"/>
</dbReference>
<name>A0ABZ3H457_GEOAI</name>
<evidence type="ECO:0000256" key="10">
    <source>
        <dbReference type="ARBA" id="ARBA00023012"/>
    </source>
</evidence>
<dbReference type="InterPro" id="IPR004358">
    <property type="entry name" value="Sig_transdc_His_kin-like_C"/>
</dbReference>
<evidence type="ECO:0000256" key="6">
    <source>
        <dbReference type="ARBA" id="ARBA00022679"/>
    </source>
</evidence>
<evidence type="ECO:0000256" key="13">
    <source>
        <dbReference type="SAM" id="Phobius"/>
    </source>
</evidence>
<feature type="domain" description="Histidine kinase" evidence="14">
    <location>
        <begin position="315"/>
        <end position="503"/>
    </location>
</feature>
<dbReference type="GO" id="GO:0016301">
    <property type="term" value="F:kinase activity"/>
    <property type="evidence" value="ECO:0007669"/>
    <property type="project" value="UniProtKB-KW"/>
</dbReference>
<dbReference type="InterPro" id="IPR005467">
    <property type="entry name" value="His_kinase_dom"/>
</dbReference>
<dbReference type="PRINTS" id="PR00344">
    <property type="entry name" value="BCTRLSENSOR"/>
</dbReference>
<dbReference type="PANTHER" id="PTHR45528">
    <property type="entry name" value="SENSOR HISTIDINE KINASE CPXA"/>
    <property type="match status" value="1"/>
</dbReference>
<dbReference type="Pfam" id="PF02518">
    <property type="entry name" value="HATPase_c"/>
    <property type="match status" value="1"/>
</dbReference>
<reference evidence="16 17" key="1">
    <citation type="submission" date="2021-11" db="EMBL/GenBank/DDBJ databases">
        <title>Whole genome of Geoglobus acetivorans.</title>
        <authorList>
            <person name="Liu D."/>
        </authorList>
    </citation>
    <scope>NUCLEOTIDE SEQUENCE [LARGE SCALE GENOMIC DNA]</scope>
    <source>
        <strain evidence="16 17">SBH6</strain>
    </source>
</reference>
<evidence type="ECO:0000259" key="15">
    <source>
        <dbReference type="PROSITE" id="PS50885"/>
    </source>
</evidence>
<feature type="domain" description="HAMP" evidence="15">
    <location>
        <begin position="246"/>
        <end position="300"/>
    </location>
</feature>
<keyword evidence="8 16" id="KW-0418">Kinase</keyword>
<dbReference type="PANTHER" id="PTHR45528:SF1">
    <property type="entry name" value="SENSOR HISTIDINE KINASE CPXA"/>
    <property type="match status" value="1"/>
</dbReference>
<dbReference type="InterPro" id="IPR050398">
    <property type="entry name" value="HssS/ArlS-like"/>
</dbReference>
<gene>
    <name evidence="16" type="ORF">LPQ35_03020</name>
</gene>
<keyword evidence="13" id="KW-0812">Transmembrane</keyword>
<evidence type="ECO:0000256" key="11">
    <source>
        <dbReference type="ARBA" id="ARBA00023136"/>
    </source>
</evidence>
<evidence type="ECO:0000256" key="4">
    <source>
        <dbReference type="ARBA" id="ARBA00022475"/>
    </source>
</evidence>
<organism evidence="16 17">
    <name type="scientific">Geoglobus acetivorans</name>
    <dbReference type="NCBI Taxonomy" id="565033"/>
    <lineage>
        <taxon>Archaea</taxon>
        <taxon>Methanobacteriati</taxon>
        <taxon>Methanobacteriota</taxon>
        <taxon>Archaeoglobi</taxon>
        <taxon>Archaeoglobales</taxon>
        <taxon>Archaeoglobaceae</taxon>
        <taxon>Geoglobus</taxon>
    </lineage>
</organism>
<proteinExistence type="predicted"/>
<keyword evidence="17" id="KW-1185">Reference proteome</keyword>
<dbReference type="GeneID" id="90448623"/>
<evidence type="ECO:0000256" key="5">
    <source>
        <dbReference type="ARBA" id="ARBA00022553"/>
    </source>
</evidence>
<dbReference type="InterPro" id="IPR036890">
    <property type="entry name" value="HATPase_C_sf"/>
</dbReference>
<keyword evidence="12" id="KW-0175">Coiled coil</keyword>
<evidence type="ECO:0000256" key="9">
    <source>
        <dbReference type="ARBA" id="ARBA00022840"/>
    </source>
</evidence>
<dbReference type="Gene3D" id="3.30.565.10">
    <property type="entry name" value="Histidine kinase-like ATPase, C-terminal domain"/>
    <property type="match status" value="1"/>
</dbReference>
<accession>A0ABZ3H457</accession>
<evidence type="ECO:0000313" key="17">
    <source>
        <dbReference type="Proteomes" id="UP001492541"/>
    </source>
</evidence>
<evidence type="ECO:0000259" key="14">
    <source>
        <dbReference type="PROSITE" id="PS50109"/>
    </source>
</evidence>
<dbReference type="Proteomes" id="UP001492541">
    <property type="component" value="Chromosome"/>
</dbReference>
<dbReference type="EMBL" id="CP087714">
    <property type="protein sequence ID" value="XAT64355.1"/>
    <property type="molecule type" value="Genomic_DNA"/>
</dbReference>
<keyword evidence="13" id="KW-1133">Transmembrane helix</keyword>
<protein>
    <recommendedName>
        <fullName evidence="3">histidine kinase</fullName>
        <ecNumber evidence="3">2.7.13.3</ecNumber>
    </recommendedName>
</protein>
<dbReference type="SUPFAM" id="SSF55874">
    <property type="entry name" value="ATPase domain of HSP90 chaperone/DNA topoisomerase II/histidine kinase"/>
    <property type="match status" value="1"/>
</dbReference>
<dbReference type="InterPro" id="IPR003660">
    <property type="entry name" value="HAMP_dom"/>
</dbReference>
<evidence type="ECO:0000313" key="16">
    <source>
        <dbReference type="EMBL" id="XAT64355.1"/>
    </source>
</evidence>
<feature type="transmembrane region" description="Helical" evidence="13">
    <location>
        <begin position="7"/>
        <end position="31"/>
    </location>
</feature>
<keyword evidence="10" id="KW-0902">Two-component regulatory system</keyword>
<keyword evidence="11 13" id="KW-0472">Membrane</keyword>
<dbReference type="EC" id="2.7.13.3" evidence="3"/>
<evidence type="ECO:0000256" key="7">
    <source>
        <dbReference type="ARBA" id="ARBA00022741"/>
    </source>
</evidence>
<sequence length="504" mass="57759">MKLRFKAAFTITGLLIAFYIINFGITGHLIFNAKQAYFQDLLNDGEKSLTEVLSEETMELKSYMEFFELAYNGNNTGRIKQIMLENYHLDGFIVVKENGTRITVITNGNIPAPLKFVQMVRDAGIDGKVCGFEKLDTLYIVCADVNKEEGTAYILLDRIDENYFKELKDIYEIEVIGFVTKPDELQMKFARYIPVKSLNGETVGYITIGYEDRLEPVVLDALKKGIYVFIFLTAILSTVGYYLFDRDILGRIQRIRNYMVNIREHGFRTEKKLTDDGDDEISELLDSINLAVEEIEKNRNELQKALENLRVVNRVLRHDLLNDLTAIRGYAELGKDHCQFCDKMTCRIDKASRTIKTLGDVERIIKDSEFERFRLKEVIEDVIRNYQIDSEIKGDAEVIADAGIYSVFDNLINNSIKHGKSEKMSFEIEDEGEYIHVVVKDYGTGISETDIDKIFEEGFSLSGSTGIGLYIVKKLMEKYGGRVYAENSDRDGAVFHLYFRKPQG</sequence>
<evidence type="ECO:0000256" key="12">
    <source>
        <dbReference type="SAM" id="Coils"/>
    </source>
</evidence>
<dbReference type="PROSITE" id="PS50109">
    <property type="entry name" value="HIS_KIN"/>
    <property type="match status" value="1"/>
</dbReference>
<feature type="coiled-coil region" evidence="12">
    <location>
        <begin position="281"/>
        <end position="319"/>
    </location>
</feature>
<keyword evidence="6" id="KW-0808">Transferase</keyword>
<keyword evidence="5" id="KW-0597">Phosphoprotein</keyword>
<keyword evidence="4" id="KW-1003">Cell membrane</keyword>
<dbReference type="PROSITE" id="PS50885">
    <property type="entry name" value="HAMP"/>
    <property type="match status" value="1"/>
</dbReference>
<keyword evidence="7" id="KW-0547">Nucleotide-binding</keyword>
<feature type="transmembrane region" description="Helical" evidence="13">
    <location>
        <begin position="226"/>
        <end position="244"/>
    </location>
</feature>
<evidence type="ECO:0000256" key="3">
    <source>
        <dbReference type="ARBA" id="ARBA00012438"/>
    </source>
</evidence>